<dbReference type="EMBL" id="JBBNIB010000116">
    <property type="protein sequence ID" value="MEQ2688000.1"/>
    <property type="molecule type" value="Genomic_DNA"/>
</dbReference>
<proteinExistence type="predicted"/>
<gene>
    <name evidence="1" type="ORF">AAAU72_07400</name>
</gene>
<dbReference type="RefSeq" id="WP_349178864.1">
    <property type="nucleotide sequence ID" value="NZ_JBBNIB010000116.1"/>
</dbReference>
<reference evidence="1 2" key="1">
    <citation type="submission" date="2024-04" db="EMBL/GenBank/DDBJ databases">
        <title>Human intestinal bacterial collection.</title>
        <authorList>
            <person name="Pauvert C."/>
            <person name="Hitch T.C.A."/>
            <person name="Clavel T."/>
        </authorList>
    </citation>
    <scope>NUCLEOTIDE SEQUENCE [LARGE SCALE GENOMIC DNA]</scope>
    <source>
        <strain evidence="1 2">CLA-AA-H236</strain>
    </source>
</reference>
<comment type="caution">
    <text evidence="1">The sequence shown here is derived from an EMBL/GenBank/DDBJ whole genome shotgun (WGS) entry which is preliminary data.</text>
</comment>
<name>A0ABV1IN73_9FIRM</name>
<organism evidence="1 2">
    <name type="scientific">Faecalibacterium longum</name>
    <dbReference type="NCBI Taxonomy" id="1851428"/>
    <lineage>
        <taxon>Bacteria</taxon>
        <taxon>Bacillati</taxon>
        <taxon>Bacillota</taxon>
        <taxon>Clostridia</taxon>
        <taxon>Eubacteriales</taxon>
        <taxon>Oscillospiraceae</taxon>
        <taxon>Faecalibacterium</taxon>
    </lineage>
</organism>
<accession>A0ABV1IN73</accession>
<sequence length="70" mass="7533">GCSAVLVARLNGVQEAVSSILATRTINPTISRQKSLDFFVCGLTSFGFDHNFDHNAKDFIWSIAGIGGLF</sequence>
<evidence type="ECO:0000313" key="2">
    <source>
        <dbReference type="Proteomes" id="UP001439984"/>
    </source>
</evidence>
<dbReference type="Proteomes" id="UP001439984">
    <property type="component" value="Unassembled WGS sequence"/>
</dbReference>
<protein>
    <submittedName>
        <fullName evidence="1">Uncharacterized protein</fullName>
    </submittedName>
</protein>
<feature type="non-terminal residue" evidence="1">
    <location>
        <position position="1"/>
    </location>
</feature>
<keyword evidence="2" id="KW-1185">Reference proteome</keyword>
<evidence type="ECO:0000313" key="1">
    <source>
        <dbReference type="EMBL" id="MEQ2688000.1"/>
    </source>
</evidence>